<comment type="caution">
    <text evidence="1">The sequence shown here is derived from an EMBL/GenBank/DDBJ whole genome shotgun (WGS) entry which is preliminary data.</text>
</comment>
<evidence type="ECO:0000313" key="2">
    <source>
        <dbReference type="Proteomes" id="UP001515480"/>
    </source>
</evidence>
<keyword evidence="2" id="KW-1185">Reference proteome</keyword>
<name>A0AB34IV07_PRYPA</name>
<gene>
    <name evidence="1" type="ORF">AB1Y20_007959</name>
</gene>
<accession>A0AB34IV07</accession>
<dbReference type="Proteomes" id="UP001515480">
    <property type="component" value="Unassembled WGS sequence"/>
</dbReference>
<dbReference type="AlphaFoldDB" id="A0AB34IV07"/>
<organism evidence="1 2">
    <name type="scientific">Prymnesium parvum</name>
    <name type="common">Toxic golden alga</name>
    <dbReference type="NCBI Taxonomy" id="97485"/>
    <lineage>
        <taxon>Eukaryota</taxon>
        <taxon>Haptista</taxon>
        <taxon>Haptophyta</taxon>
        <taxon>Prymnesiophyceae</taxon>
        <taxon>Prymnesiales</taxon>
        <taxon>Prymnesiaceae</taxon>
        <taxon>Prymnesium</taxon>
    </lineage>
</organism>
<sequence>MCMAQRRQRSNVVLQTCGPGCIAVADEVVGRTRGLLDAIRADNFEISAVVRLRAAIREALEAVVGSSSSLASCMLARAAAARRWLCGRSGRLGSWPPDGATEGCLAMEGDED</sequence>
<evidence type="ECO:0000313" key="1">
    <source>
        <dbReference type="EMBL" id="KAL1507103.1"/>
    </source>
</evidence>
<protein>
    <submittedName>
        <fullName evidence="1">Uncharacterized protein</fullName>
    </submittedName>
</protein>
<proteinExistence type="predicted"/>
<dbReference type="EMBL" id="JBGBPQ010000018">
    <property type="protein sequence ID" value="KAL1507103.1"/>
    <property type="molecule type" value="Genomic_DNA"/>
</dbReference>
<reference evidence="1 2" key="1">
    <citation type="journal article" date="2024" name="Science">
        <title>Giant polyketide synthase enzymes in the biosynthesis of giant marine polyether toxins.</title>
        <authorList>
            <person name="Fallon T.R."/>
            <person name="Shende V.V."/>
            <person name="Wierzbicki I.H."/>
            <person name="Pendleton A.L."/>
            <person name="Watervoot N.F."/>
            <person name="Auber R.P."/>
            <person name="Gonzalez D.J."/>
            <person name="Wisecaver J.H."/>
            <person name="Moore B.S."/>
        </authorList>
    </citation>
    <scope>NUCLEOTIDE SEQUENCE [LARGE SCALE GENOMIC DNA]</scope>
    <source>
        <strain evidence="1 2">12B1</strain>
    </source>
</reference>